<feature type="region of interest" description="Disordered" evidence="1">
    <location>
        <begin position="1"/>
        <end position="62"/>
    </location>
</feature>
<dbReference type="Proteomes" id="UP000029492">
    <property type="component" value="Chromosome"/>
</dbReference>
<keyword evidence="3" id="KW-1185">Reference proteome</keyword>
<name>A0A089P279_9HYPH</name>
<gene>
    <name evidence="2" type="ORF">MOC_4413</name>
</gene>
<protein>
    <submittedName>
        <fullName evidence="2">Protein of unassigned function</fullName>
    </submittedName>
</protein>
<accession>A0A089P279</accession>
<dbReference type="AlphaFoldDB" id="A0A089P279"/>
<sequence>MVEARAPYLPACDRPRRRHGGIGHEPSRGIIRDGEPGLKCARDGRVTSIPRPASRNGIRPKRFAGFRPVPSVRAVPVFGPPRMGGLCRARCDDGRPSPRSSCHDGTRYKVKTKMSHDMICAGKVLILLLAGYKCKLLDL</sequence>
<evidence type="ECO:0000313" key="2">
    <source>
        <dbReference type="EMBL" id="AIQ92168.1"/>
    </source>
</evidence>
<dbReference type="EMBL" id="CP003811">
    <property type="protein sequence ID" value="AIQ92168.1"/>
    <property type="molecule type" value="Genomic_DNA"/>
</dbReference>
<organism evidence="2 3">
    <name type="scientific">Methylobacterium oryzae CBMB20</name>
    <dbReference type="NCBI Taxonomy" id="693986"/>
    <lineage>
        <taxon>Bacteria</taxon>
        <taxon>Pseudomonadati</taxon>
        <taxon>Pseudomonadota</taxon>
        <taxon>Alphaproteobacteria</taxon>
        <taxon>Hyphomicrobiales</taxon>
        <taxon>Methylobacteriaceae</taxon>
        <taxon>Methylobacterium</taxon>
    </lineage>
</organism>
<evidence type="ECO:0000313" key="3">
    <source>
        <dbReference type="Proteomes" id="UP000029492"/>
    </source>
</evidence>
<proteinExistence type="predicted"/>
<reference evidence="2 3" key="1">
    <citation type="journal article" date="2014" name="PLoS ONE">
        <title>Genome Information of Methylobacterium oryzae, a Plant-Probiotic Methylotroph in the Phyllosphere.</title>
        <authorList>
            <person name="Kwak M.J."/>
            <person name="Jeong H."/>
            <person name="Madhaiyan M."/>
            <person name="Lee Y."/>
            <person name="Sa T.M."/>
            <person name="Oh T.K."/>
            <person name="Kim J.F."/>
        </authorList>
    </citation>
    <scope>NUCLEOTIDE SEQUENCE [LARGE SCALE GENOMIC DNA]</scope>
    <source>
        <strain evidence="2 3">CBMB20</strain>
    </source>
</reference>
<evidence type="ECO:0000256" key="1">
    <source>
        <dbReference type="SAM" id="MobiDB-lite"/>
    </source>
</evidence>
<dbReference type="HOGENOM" id="CLU_1842790_0_0_5"/>
<dbReference type="STRING" id="693986.MOC_4413"/>
<dbReference type="KEGG" id="mor:MOC_4413"/>
<feature type="compositionally biased region" description="Basic and acidic residues" evidence="1">
    <location>
        <begin position="25"/>
        <end position="45"/>
    </location>
</feature>